<feature type="domain" description="PKD/Chitinase" evidence="4">
    <location>
        <begin position="424"/>
        <end position="511"/>
    </location>
</feature>
<evidence type="ECO:0000259" key="4">
    <source>
        <dbReference type="SMART" id="SM00089"/>
    </source>
</evidence>
<dbReference type="Proteomes" id="UP000024635">
    <property type="component" value="Unassembled WGS sequence"/>
</dbReference>
<keyword evidence="2" id="KW-0472">Membrane</keyword>
<keyword evidence="6" id="KW-1185">Reference proteome</keyword>
<dbReference type="InterPro" id="IPR022409">
    <property type="entry name" value="PKD/Chitinase_dom"/>
</dbReference>
<feature type="domain" description="PKD/Chitinase" evidence="4">
    <location>
        <begin position="520"/>
        <end position="607"/>
    </location>
</feature>
<dbReference type="GO" id="GO:0001764">
    <property type="term" value="P:neuron migration"/>
    <property type="evidence" value="ECO:0007669"/>
    <property type="project" value="TreeGrafter"/>
</dbReference>
<dbReference type="Gene3D" id="2.60.40.10">
    <property type="entry name" value="Immunoglobulins"/>
    <property type="match status" value="5"/>
</dbReference>
<accession>A0A016TFB7</accession>
<evidence type="ECO:0000313" key="5">
    <source>
        <dbReference type="EMBL" id="EYC01313.1"/>
    </source>
</evidence>
<feature type="transmembrane region" description="Helical" evidence="2">
    <location>
        <begin position="772"/>
        <end position="791"/>
    </location>
</feature>
<dbReference type="InterPro" id="IPR013783">
    <property type="entry name" value="Ig-like_fold"/>
</dbReference>
<dbReference type="PANTHER" id="PTHR46182">
    <property type="entry name" value="FI19480P1"/>
    <property type="match status" value="1"/>
</dbReference>
<organism evidence="5 6">
    <name type="scientific">Ancylostoma ceylanicum</name>
    <dbReference type="NCBI Taxonomy" id="53326"/>
    <lineage>
        <taxon>Eukaryota</taxon>
        <taxon>Metazoa</taxon>
        <taxon>Ecdysozoa</taxon>
        <taxon>Nematoda</taxon>
        <taxon>Chromadorea</taxon>
        <taxon>Rhabditida</taxon>
        <taxon>Rhabditina</taxon>
        <taxon>Rhabditomorpha</taxon>
        <taxon>Strongyloidea</taxon>
        <taxon>Ancylostomatidae</taxon>
        <taxon>Ancylostomatinae</taxon>
        <taxon>Ancylostoma</taxon>
    </lineage>
</organism>
<dbReference type="OrthoDB" id="536372at2759"/>
<keyword evidence="3" id="KW-0732">Signal</keyword>
<dbReference type="STRING" id="53326.A0A016TFB7"/>
<dbReference type="GO" id="GO:0016020">
    <property type="term" value="C:membrane"/>
    <property type="evidence" value="ECO:0007669"/>
    <property type="project" value="TreeGrafter"/>
</dbReference>
<gene>
    <name evidence="5" type="primary">Acey_s0108.g35</name>
    <name evidence="5" type="ORF">Y032_0108g35</name>
</gene>
<keyword evidence="2" id="KW-1133">Transmembrane helix</keyword>
<keyword evidence="2" id="KW-0812">Transmembrane</keyword>
<comment type="caution">
    <text evidence="5">The sequence shown here is derived from an EMBL/GenBank/DDBJ whole genome shotgun (WGS) entry which is preliminary data.</text>
</comment>
<sequence length="878" mass="96494">MFTTLNLLTLGGLLFLFTTPRIIVAEELLEDELCDIETGSPCSAEEHEECKQQSGSDKIGVCVCVNGYSREFRGAPCLFSNSTSAVPQISSNSTENSSTPTNVIKFSVDGPDTVRLPADSVSAKVVIPSEESSQEYSYLWELLQGSGLAFASSYKRSVLKLSQLKPGSLQFRVTVSNKTHSGQQKYALKVEPPKAPNKPPKAIIRPESPVQGVEGSRLTLDAEGGFDTMSVCSIALDTLATALGSIDDDKIVSYKWTQDKGPSIPLPAMNTPFLTLDNMVAGKYVFSVLVTDSGGLTSSASARVEIEAERDDPPKAHINECGSKEHSGSLTIRLPRAEVSLCGNGSLDDKGIVSYNWFRVDKLSEKLSVDLAGSTTSILTLRNIQANERFGPYEFQLDVTDTKGQKDSARISIFVNKAENLPPVADAGGNHTVILPESAIVLDGNAKDDGSITSYLWTQVDGPSEASLVNANKAKATASGLVEGVYQFLLTVVDDGGLNATASAFISVERSKNEPPVARAPNVTVHLPTVIAILNASQSFDDAGIVAFHWQPFDNVPASMIALDGSEHRSVMFVTGLVEGTHLYNLTVSDQQKASDSIIVQLTVTRGEEETESVEIFMNKDIKEWTYRLRRKLQDRIEASLAGSIEESDIVVVQFTRFEELPQDGRLRAVFWARSHSKTENTMRHRRVVSAEYKGVIIKAERAVKILRHESTMFSDFHISVIQTLYCKLDCSGHGVCNDATKQCECDSFWMGNIFAYLIAGLRNEDCAWSSVYFWIIFSSLTALITTCMLIRRRSTAMWNRVSRRRFRRRKRYSALRSESDDVEKEAYRMRNGPRLAPLPIPHSSESLDSESDELLQVSGSGCSLQKRERSSAEKVLT</sequence>
<dbReference type="InterPro" id="IPR035986">
    <property type="entry name" value="PKD_dom_sf"/>
</dbReference>
<dbReference type="SUPFAM" id="SSF49299">
    <property type="entry name" value="PKD domain"/>
    <property type="match status" value="2"/>
</dbReference>
<dbReference type="AlphaFoldDB" id="A0A016TFB7"/>
<evidence type="ECO:0000256" key="2">
    <source>
        <dbReference type="SAM" id="Phobius"/>
    </source>
</evidence>
<feature type="domain" description="PKD/Chitinase" evidence="4">
    <location>
        <begin position="323"/>
        <end position="418"/>
    </location>
</feature>
<feature type="region of interest" description="Disordered" evidence="1">
    <location>
        <begin position="831"/>
        <end position="878"/>
    </location>
</feature>
<feature type="compositionally biased region" description="Basic and acidic residues" evidence="1">
    <location>
        <begin position="866"/>
        <end position="878"/>
    </location>
</feature>
<evidence type="ECO:0000313" key="6">
    <source>
        <dbReference type="Proteomes" id="UP000024635"/>
    </source>
</evidence>
<dbReference type="SMART" id="SM00089">
    <property type="entry name" value="PKD"/>
    <property type="match status" value="4"/>
</dbReference>
<dbReference type="CDD" id="cd00146">
    <property type="entry name" value="PKD"/>
    <property type="match status" value="2"/>
</dbReference>
<dbReference type="Pfam" id="PF22352">
    <property type="entry name" value="K319L-like_PKD"/>
    <property type="match status" value="4"/>
</dbReference>
<evidence type="ECO:0000256" key="1">
    <source>
        <dbReference type="SAM" id="MobiDB-lite"/>
    </source>
</evidence>
<dbReference type="GO" id="GO:0031410">
    <property type="term" value="C:cytoplasmic vesicle"/>
    <property type="evidence" value="ECO:0007669"/>
    <property type="project" value="TreeGrafter"/>
</dbReference>
<dbReference type="EMBL" id="JARK01001444">
    <property type="protein sequence ID" value="EYC01313.1"/>
    <property type="molecule type" value="Genomic_DNA"/>
</dbReference>
<name>A0A016TFB7_9BILA</name>
<feature type="domain" description="PKD/Chitinase" evidence="4">
    <location>
        <begin position="223"/>
        <end position="309"/>
    </location>
</feature>
<proteinExistence type="predicted"/>
<dbReference type="InterPro" id="IPR029865">
    <property type="entry name" value="KIAA0319-like"/>
</dbReference>
<protein>
    <recommendedName>
        <fullName evidence="4">PKD/Chitinase domain-containing protein</fullName>
    </recommendedName>
</protein>
<feature type="chain" id="PRO_5005403945" description="PKD/Chitinase domain-containing protein" evidence="3">
    <location>
        <begin position="26"/>
        <end position="878"/>
    </location>
</feature>
<dbReference type="PANTHER" id="PTHR46182:SF2">
    <property type="entry name" value="FI19480P1"/>
    <property type="match status" value="1"/>
</dbReference>
<feature type="signal peptide" evidence="3">
    <location>
        <begin position="1"/>
        <end position="25"/>
    </location>
</feature>
<reference evidence="6" key="1">
    <citation type="journal article" date="2015" name="Nat. Genet.">
        <title>The genome and transcriptome of the zoonotic hookworm Ancylostoma ceylanicum identify infection-specific gene families.</title>
        <authorList>
            <person name="Schwarz E.M."/>
            <person name="Hu Y."/>
            <person name="Antoshechkin I."/>
            <person name="Miller M.M."/>
            <person name="Sternberg P.W."/>
            <person name="Aroian R.V."/>
        </authorList>
    </citation>
    <scope>NUCLEOTIDE SEQUENCE</scope>
    <source>
        <strain evidence="6">HY135</strain>
    </source>
</reference>
<evidence type="ECO:0000256" key="3">
    <source>
        <dbReference type="SAM" id="SignalP"/>
    </source>
</evidence>